<proteinExistence type="inferred from homology"/>
<keyword evidence="6" id="KW-1003">Cell membrane</keyword>
<protein>
    <recommendedName>
        <fullName evidence="6">Probable membrane transporter protein</fullName>
    </recommendedName>
</protein>
<evidence type="ECO:0000256" key="4">
    <source>
        <dbReference type="ARBA" id="ARBA00022989"/>
    </source>
</evidence>
<dbReference type="InterPro" id="IPR051598">
    <property type="entry name" value="TSUP/Inactive_protease-like"/>
</dbReference>
<keyword evidence="5 6" id="KW-0472">Membrane</keyword>
<dbReference type="InterPro" id="IPR002781">
    <property type="entry name" value="TM_pro_TauE-like"/>
</dbReference>
<comment type="similarity">
    <text evidence="2 6">Belongs to the 4-toluene sulfonate uptake permease (TSUP) (TC 2.A.102) family.</text>
</comment>
<reference evidence="7 8" key="1">
    <citation type="submission" date="2020-08" db="EMBL/GenBank/DDBJ databases">
        <title>Genomic Encyclopedia of Type Strains, Phase III (KMG-III): the genomes of soil and plant-associated and newly described type strains.</title>
        <authorList>
            <person name="Whitman W."/>
        </authorList>
    </citation>
    <scope>NUCLEOTIDE SEQUENCE [LARGE SCALE GENOMIC DNA]</scope>
    <source>
        <strain evidence="7 8">CECT 3287</strain>
    </source>
</reference>
<organism evidence="7 8">
    <name type="scientific">Actinoplanes campanulatus</name>
    <dbReference type="NCBI Taxonomy" id="113559"/>
    <lineage>
        <taxon>Bacteria</taxon>
        <taxon>Bacillati</taxon>
        <taxon>Actinomycetota</taxon>
        <taxon>Actinomycetes</taxon>
        <taxon>Micromonosporales</taxon>
        <taxon>Micromonosporaceae</taxon>
        <taxon>Actinoplanes</taxon>
    </lineage>
</organism>
<dbReference type="GO" id="GO:0005886">
    <property type="term" value="C:plasma membrane"/>
    <property type="evidence" value="ECO:0007669"/>
    <property type="project" value="UniProtKB-SubCell"/>
</dbReference>
<comment type="subcellular location">
    <subcellularLocation>
        <location evidence="6">Cell membrane</location>
        <topology evidence="6">Multi-pass membrane protein</topology>
    </subcellularLocation>
    <subcellularLocation>
        <location evidence="1">Membrane</location>
        <topology evidence="1">Multi-pass membrane protein</topology>
    </subcellularLocation>
</comment>
<dbReference type="PANTHER" id="PTHR43701:SF2">
    <property type="entry name" value="MEMBRANE TRANSPORTER PROTEIN YJNA-RELATED"/>
    <property type="match status" value="1"/>
</dbReference>
<evidence type="ECO:0000256" key="2">
    <source>
        <dbReference type="ARBA" id="ARBA00009142"/>
    </source>
</evidence>
<feature type="transmembrane region" description="Helical" evidence="6">
    <location>
        <begin position="236"/>
        <end position="254"/>
    </location>
</feature>
<keyword evidence="3 6" id="KW-0812">Transmembrane</keyword>
<evidence type="ECO:0000256" key="1">
    <source>
        <dbReference type="ARBA" id="ARBA00004141"/>
    </source>
</evidence>
<dbReference type="Pfam" id="PF01925">
    <property type="entry name" value="TauE"/>
    <property type="match status" value="1"/>
</dbReference>
<feature type="transmembrane region" description="Helical" evidence="6">
    <location>
        <begin position="37"/>
        <end position="59"/>
    </location>
</feature>
<evidence type="ECO:0000313" key="8">
    <source>
        <dbReference type="Proteomes" id="UP000590749"/>
    </source>
</evidence>
<evidence type="ECO:0000256" key="6">
    <source>
        <dbReference type="RuleBase" id="RU363041"/>
    </source>
</evidence>
<accession>A0A7W5AD39</accession>
<comment type="caution">
    <text evidence="7">The sequence shown here is derived from an EMBL/GenBank/DDBJ whole genome shotgun (WGS) entry which is preliminary data.</text>
</comment>
<feature type="transmembrane region" description="Helical" evidence="6">
    <location>
        <begin position="141"/>
        <end position="163"/>
    </location>
</feature>
<evidence type="ECO:0000256" key="3">
    <source>
        <dbReference type="ARBA" id="ARBA00022692"/>
    </source>
</evidence>
<dbReference type="Proteomes" id="UP000590749">
    <property type="component" value="Unassembled WGS sequence"/>
</dbReference>
<sequence>MIAAVGFGALIGILLGLLGGGGGSILAVPALVYGAGLTLAAAVPTSLLVVGVSSATAMLPRLRAGLVQWRIAAIVGGTGAAAAFAGAAINRLLDPRLVLAGFAVLMAVAGWRMLSGADDSGGDCALPGGGVNWRGCLPKSIAAGLGVGFLTGLFGVGGGFLIIPALVLLLGLSMLAAVATSLVIVVVNSAAGFAAHAGDAAIDYRITAAFTLAAITGSLAAGRIAGRLPTQRLQRAFAWLVFAIAAFVAVQAITNPVTA</sequence>
<gene>
    <name evidence="7" type="ORF">FHR83_001727</name>
</gene>
<keyword evidence="8" id="KW-1185">Reference proteome</keyword>
<feature type="transmembrane region" description="Helical" evidence="6">
    <location>
        <begin position="71"/>
        <end position="89"/>
    </location>
</feature>
<name>A0A7W5AD39_9ACTN</name>
<feature type="transmembrane region" description="Helical" evidence="6">
    <location>
        <begin position="169"/>
        <end position="194"/>
    </location>
</feature>
<dbReference type="EMBL" id="JACHXF010000002">
    <property type="protein sequence ID" value="MBB3094078.1"/>
    <property type="molecule type" value="Genomic_DNA"/>
</dbReference>
<feature type="transmembrane region" description="Helical" evidence="6">
    <location>
        <begin position="206"/>
        <end position="224"/>
    </location>
</feature>
<evidence type="ECO:0000256" key="5">
    <source>
        <dbReference type="ARBA" id="ARBA00023136"/>
    </source>
</evidence>
<evidence type="ECO:0000313" key="7">
    <source>
        <dbReference type="EMBL" id="MBB3094078.1"/>
    </source>
</evidence>
<feature type="transmembrane region" description="Helical" evidence="6">
    <location>
        <begin position="95"/>
        <end position="114"/>
    </location>
</feature>
<keyword evidence="4 6" id="KW-1133">Transmembrane helix</keyword>
<dbReference type="AlphaFoldDB" id="A0A7W5AD39"/>
<dbReference type="RefSeq" id="WP_183218272.1">
    <property type="nucleotide sequence ID" value="NZ_BMPW01000015.1"/>
</dbReference>
<dbReference type="PANTHER" id="PTHR43701">
    <property type="entry name" value="MEMBRANE TRANSPORTER PROTEIN MJ0441-RELATED"/>
    <property type="match status" value="1"/>
</dbReference>